<dbReference type="GO" id="GO:0010073">
    <property type="term" value="P:meristem maintenance"/>
    <property type="evidence" value="ECO:0007669"/>
    <property type="project" value="InterPro"/>
</dbReference>
<feature type="domain" description="Aminotransferase-like plant mobile" evidence="2">
    <location>
        <begin position="3"/>
        <end position="117"/>
    </location>
</feature>
<dbReference type="PANTHER" id="PTHR46033:SF8">
    <property type="entry name" value="PROTEIN MAINTENANCE OF MERISTEMS-LIKE"/>
    <property type="match status" value="1"/>
</dbReference>
<dbReference type="InterPro" id="IPR044824">
    <property type="entry name" value="MAIN-like"/>
</dbReference>
<organism evidence="3 4">
    <name type="scientific">Medicago truncatula</name>
    <name type="common">Barrel medic</name>
    <name type="synonym">Medicago tribuloides</name>
    <dbReference type="NCBI Taxonomy" id="3880"/>
    <lineage>
        <taxon>Eukaryota</taxon>
        <taxon>Viridiplantae</taxon>
        <taxon>Streptophyta</taxon>
        <taxon>Embryophyta</taxon>
        <taxon>Tracheophyta</taxon>
        <taxon>Spermatophyta</taxon>
        <taxon>Magnoliopsida</taxon>
        <taxon>eudicotyledons</taxon>
        <taxon>Gunneridae</taxon>
        <taxon>Pentapetalae</taxon>
        <taxon>rosids</taxon>
        <taxon>fabids</taxon>
        <taxon>Fabales</taxon>
        <taxon>Fabaceae</taxon>
        <taxon>Papilionoideae</taxon>
        <taxon>50 kb inversion clade</taxon>
        <taxon>NPAAA clade</taxon>
        <taxon>Hologalegina</taxon>
        <taxon>IRL clade</taxon>
        <taxon>Trifolieae</taxon>
        <taxon>Medicago</taxon>
    </lineage>
</organism>
<dbReference type="EMBL" id="PSQE01000006">
    <property type="protein sequence ID" value="RHN50516.1"/>
    <property type="molecule type" value="Genomic_DNA"/>
</dbReference>
<feature type="compositionally biased region" description="Polar residues" evidence="1">
    <location>
        <begin position="220"/>
        <end position="237"/>
    </location>
</feature>
<keyword evidence="3" id="KW-0378">Hydrolase</keyword>
<dbReference type="PANTHER" id="PTHR46033">
    <property type="entry name" value="PROTEIN MAIN-LIKE 2"/>
    <property type="match status" value="1"/>
</dbReference>
<evidence type="ECO:0000256" key="1">
    <source>
        <dbReference type="SAM" id="MobiDB-lite"/>
    </source>
</evidence>
<dbReference type="Proteomes" id="UP000265566">
    <property type="component" value="Chromosome 6"/>
</dbReference>
<accession>A0A396HBB5</accession>
<dbReference type="GO" id="GO:0016787">
    <property type="term" value="F:hydrolase activity"/>
    <property type="evidence" value="ECO:0007669"/>
    <property type="project" value="UniProtKB-KW"/>
</dbReference>
<protein>
    <recommendedName>
        <fullName evidence="2">Aminotransferase-like plant mobile domain-containing protein</fullName>
    </recommendedName>
</protein>
<name>A0A396HBB5_MEDTR</name>
<feature type="region of interest" description="Disordered" evidence="1">
    <location>
        <begin position="297"/>
        <end position="320"/>
    </location>
</feature>
<dbReference type="InterPro" id="IPR019557">
    <property type="entry name" value="AminoTfrase-like_pln_mobile"/>
</dbReference>
<evidence type="ECO:0000313" key="4">
    <source>
        <dbReference type="Proteomes" id="UP000265566"/>
    </source>
</evidence>
<dbReference type="Gramene" id="rna34812">
    <property type="protein sequence ID" value="RHN50516.1"/>
    <property type="gene ID" value="gene34812"/>
</dbReference>
<dbReference type="Pfam" id="PF10536">
    <property type="entry name" value="PMD"/>
    <property type="match status" value="1"/>
</dbReference>
<comment type="caution">
    <text evidence="3">The sequence shown here is derived from an EMBL/GenBank/DDBJ whole genome shotgun (WGS) entry which is preliminary data.</text>
</comment>
<dbReference type="AlphaFoldDB" id="A0A396HBB5"/>
<evidence type="ECO:0000259" key="2">
    <source>
        <dbReference type="Pfam" id="PF10536"/>
    </source>
</evidence>
<feature type="region of interest" description="Disordered" evidence="1">
    <location>
        <begin position="204"/>
        <end position="237"/>
    </location>
</feature>
<proteinExistence type="predicted"/>
<gene>
    <name evidence="3" type="ORF">MtrunA17_Chr6g0458301</name>
</gene>
<evidence type="ECO:0000313" key="3">
    <source>
        <dbReference type="EMBL" id="RHN50516.1"/>
    </source>
</evidence>
<sequence length="338" mass="40306">MTYDQFSWRPYVNFNYTNEEESQIWSANTYLICFQIVERHQTDRVRLQFVLPQHPPSLPENLKDFHKINLTKDKIKGSWRDKHHRQVQNWNQRHQLALHGVRYNHEVYPNRQYFAWYWEFFGDHLWLSREVLLSNPRQTCARILPGLSRDYPAVPETYTVPDENMWSNTPPSYNQFMTPPPTNFDQTFNPSSNYNYNQTYQSPPQPTNQILHNTPIAHPSYSQQSHHGESSRTSNYSFDDFNPTQYTTQTTNTIESLAAGFNDDDFVNEIWTNSASQVQNEVAMETNDDVEILDEDVEQEEHEEEQEQNQRPVRNKKDKLCAMGGHSLHWRKWFPRRK</sequence>
<reference evidence="4" key="1">
    <citation type="journal article" date="2018" name="Nat. Plants">
        <title>Whole-genome landscape of Medicago truncatula symbiotic genes.</title>
        <authorList>
            <person name="Pecrix Y."/>
            <person name="Staton S.E."/>
            <person name="Sallet E."/>
            <person name="Lelandais-Briere C."/>
            <person name="Moreau S."/>
            <person name="Carrere S."/>
            <person name="Blein T."/>
            <person name="Jardinaud M.F."/>
            <person name="Latrasse D."/>
            <person name="Zouine M."/>
            <person name="Zahm M."/>
            <person name="Kreplak J."/>
            <person name="Mayjonade B."/>
            <person name="Satge C."/>
            <person name="Perez M."/>
            <person name="Cauet S."/>
            <person name="Marande W."/>
            <person name="Chantry-Darmon C."/>
            <person name="Lopez-Roques C."/>
            <person name="Bouchez O."/>
            <person name="Berard A."/>
            <person name="Debelle F."/>
            <person name="Munos S."/>
            <person name="Bendahmane A."/>
            <person name="Berges H."/>
            <person name="Niebel A."/>
            <person name="Buitink J."/>
            <person name="Frugier F."/>
            <person name="Benhamed M."/>
            <person name="Crespi M."/>
            <person name="Gouzy J."/>
            <person name="Gamas P."/>
        </authorList>
    </citation>
    <scope>NUCLEOTIDE SEQUENCE [LARGE SCALE GENOMIC DNA]</scope>
    <source>
        <strain evidence="4">cv. Jemalong A17</strain>
    </source>
</reference>
<feature type="compositionally biased region" description="Acidic residues" evidence="1">
    <location>
        <begin position="297"/>
        <end position="307"/>
    </location>
</feature>